<reference evidence="6 7" key="1">
    <citation type="journal article" date="2018" name="Mol. Biol. Evol.">
        <title>Analysis of the draft genome of the red seaweed Gracilariopsis chorda provides insights into genome size evolution in Rhodophyta.</title>
        <authorList>
            <person name="Lee J."/>
            <person name="Yang E.C."/>
            <person name="Graf L."/>
            <person name="Yang J.H."/>
            <person name="Qiu H."/>
            <person name="Zel Zion U."/>
            <person name="Chan C.X."/>
            <person name="Stephens T.G."/>
            <person name="Weber A.P.M."/>
            <person name="Boo G.H."/>
            <person name="Boo S.M."/>
            <person name="Kim K.M."/>
            <person name="Shin Y."/>
            <person name="Jung M."/>
            <person name="Lee S.J."/>
            <person name="Yim H.S."/>
            <person name="Lee J.H."/>
            <person name="Bhattacharya D."/>
            <person name="Yoon H.S."/>
        </authorList>
    </citation>
    <scope>NUCLEOTIDE SEQUENCE [LARGE SCALE GENOMIC DNA]</scope>
    <source>
        <strain evidence="6 7">SKKU-2015</strain>
        <tissue evidence="6">Whole body</tissue>
    </source>
</reference>
<keyword evidence="6" id="KW-0489">Methyltransferase</keyword>
<keyword evidence="4 6" id="KW-0808">Transferase</keyword>
<evidence type="ECO:0000256" key="2">
    <source>
        <dbReference type="ARBA" id="ARBA00008676"/>
    </source>
</evidence>
<dbReference type="PANTHER" id="PTHR20881">
    <property type="entry name" value="3-METHYL-2-OXOBUTANOATE HYDROXYMETHYLTRANSFERASE"/>
    <property type="match status" value="1"/>
</dbReference>
<keyword evidence="7" id="KW-1185">Reference proteome</keyword>
<evidence type="ECO:0000256" key="5">
    <source>
        <dbReference type="ARBA" id="ARBA00049172"/>
    </source>
</evidence>
<dbReference type="Gene3D" id="3.20.20.60">
    <property type="entry name" value="Phosphoenolpyruvate-binding domains"/>
    <property type="match status" value="1"/>
</dbReference>
<dbReference type="InterPro" id="IPR015813">
    <property type="entry name" value="Pyrv/PenolPyrv_kinase-like_dom"/>
</dbReference>
<proteinExistence type="inferred from homology"/>
<dbReference type="InterPro" id="IPR003700">
    <property type="entry name" value="Pantoate_hydroxy_MeTrfase"/>
</dbReference>
<evidence type="ECO:0000256" key="3">
    <source>
        <dbReference type="ARBA" id="ARBA00012618"/>
    </source>
</evidence>
<dbReference type="Pfam" id="PF02548">
    <property type="entry name" value="Pantoate_transf"/>
    <property type="match status" value="1"/>
</dbReference>
<evidence type="ECO:0000313" key="6">
    <source>
        <dbReference type="EMBL" id="PXF44088.1"/>
    </source>
</evidence>
<dbReference type="GO" id="GO:0003864">
    <property type="term" value="F:3-methyl-2-oxobutanoate hydroxymethyltransferase activity"/>
    <property type="evidence" value="ECO:0007669"/>
    <property type="project" value="UniProtKB-EC"/>
</dbReference>
<dbReference type="PANTHER" id="PTHR20881:SF0">
    <property type="entry name" value="3-METHYL-2-OXOBUTANOATE HYDROXYMETHYLTRANSFERASE"/>
    <property type="match status" value="1"/>
</dbReference>
<comment type="catalytic activity">
    <reaction evidence="5">
        <text>(6R)-5,10-methylene-5,6,7,8-tetrahydrofolate + 3-methyl-2-oxobutanoate + H2O = 2-dehydropantoate + (6S)-5,6,7,8-tetrahydrofolate</text>
        <dbReference type="Rhea" id="RHEA:11824"/>
        <dbReference type="ChEBI" id="CHEBI:11561"/>
        <dbReference type="ChEBI" id="CHEBI:11851"/>
        <dbReference type="ChEBI" id="CHEBI:15377"/>
        <dbReference type="ChEBI" id="CHEBI:15636"/>
        <dbReference type="ChEBI" id="CHEBI:57453"/>
        <dbReference type="EC" id="2.1.2.11"/>
    </reaction>
</comment>
<name>A0A2V3IPT8_9FLOR</name>
<protein>
    <recommendedName>
        <fullName evidence="3">3-methyl-2-oxobutanoate hydroxymethyltransferase</fullName>
        <ecNumber evidence="3">2.1.2.11</ecNumber>
    </recommendedName>
</protein>
<dbReference type="GO" id="GO:0032259">
    <property type="term" value="P:methylation"/>
    <property type="evidence" value="ECO:0007669"/>
    <property type="project" value="UniProtKB-KW"/>
</dbReference>
<dbReference type="UniPathway" id="UPA00028">
    <property type="reaction ID" value="UER00003"/>
</dbReference>
<comment type="similarity">
    <text evidence="2">Belongs to the PanB family.</text>
</comment>
<evidence type="ECO:0000313" key="7">
    <source>
        <dbReference type="Proteomes" id="UP000247409"/>
    </source>
</evidence>
<dbReference type="EMBL" id="NBIV01000102">
    <property type="protein sequence ID" value="PXF44088.1"/>
    <property type="molecule type" value="Genomic_DNA"/>
</dbReference>
<evidence type="ECO:0000256" key="4">
    <source>
        <dbReference type="ARBA" id="ARBA00022679"/>
    </source>
</evidence>
<gene>
    <name evidence="6" type="ORF">BWQ96_06169</name>
</gene>
<dbReference type="NCBIfam" id="NF001452">
    <property type="entry name" value="PRK00311.1"/>
    <property type="match status" value="1"/>
</dbReference>
<organism evidence="6 7">
    <name type="scientific">Gracilariopsis chorda</name>
    <dbReference type="NCBI Taxonomy" id="448386"/>
    <lineage>
        <taxon>Eukaryota</taxon>
        <taxon>Rhodophyta</taxon>
        <taxon>Florideophyceae</taxon>
        <taxon>Rhodymeniophycidae</taxon>
        <taxon>Gracilariales</taxon>
        <taxon>Gracilariaceae</taxon>
        <taxon>Gracilariopsis</taxon>
    </lineage>
</organism>
<dbReference type="HAMAP" id="MF_00156">
    <property type="entry name" value="PanB"/>
    <property type="match status" value="1"/>
</dbReference>
<dbReference type="FunFam" id="3.20.20.60:FF:000003">
    <property type="entry name" value="3-methyl-2-oxobutanoate hydroxymethyltransferase"/>
    <property type="match status" value="1"/>
</dbReference>
<sequence length="332" mass="35825">MQMLGTPIRRFVISQLRQYCSASNKKTIQTLRAQYEARIPITMVTAYDYPTALHVEWAGADVVLVGDSLGMVVLGHRTTQAVTMEHMIHHSSAARRAVKNALLVADVPFGSYETSSVAGAESAIRLIKEAGVDAVKLEGGVTRAGVISRIVDSGIAVMGHVGLMPQAVSREGAFRATGRTAETAINVIKDARAVRDAGAFSIVLECVPERVAALVRDAVDVPVIGIGSGASCDGQVLVYHDMLGILSHPQHAKAAPKFSKVFGNVGPLIDVAIRDYCREVKERRFPSAQYSPYKISNEEYEKLQSLLASEGSDLPLSGESKVLPEERPIRLY</sequence>
<dbReference type="NCBIfam" id="TIGR00222">
    <property type="entry name" value="panB"/>
    <property type="match status" value="1"/>
</dbReference>
<dbReference type="GO" id="GO:0008168">
    <property type="term" value="F:methyltransferase activity"/>
    <property type="evidence" value="ECO:0007669"/>
    <property type="project" value="UniProtKB-KW"/>
</dbReference>
<dbReference type="InterPro" id="IPR040442">
    <property type="entry name" value="Pyrv_kinase-like_dom_sf"/>
</dbReference>
<dbReference type="EC" id="2.1.2.11" evidence="3"/>
<dbReference type="GO" id="GO:0015940">
    <property type="term" value="P:pantothenate biosynthetic process"/>
    <property type="evidence" value="ECO:0007669"/>
    <property type="project" value="UniProtKB-UniPathway"/>
</dbReference>
<accession>A0A2V3IPT8</accession>
<dbReference type="STRING" id="448386.A0A2V3IPT8"/>
<comment type="caution">
    <text evidence="6">The sequence shown here is derived from an EMBL/GenBank/DDBJ whole genome shotgun (WGS) entry which is preliminary data.</text>
</comment>
<evidence type="ECO:0000256" key="1">
    <source>
        <dbReference type="ARBA" id="ARBA00005033"/>
    </source>
</evidence>
<dbReference type="OrthoDB" id="425211at2759"/>
<dbReference type="CDD" id="cd06557">
    <property type="entry name" value="KPHMT-like"/>
    <property type="match status" value="1"/>
</dbReference>
<dbReference type="Proteomes" id="UP000247409">
    <property type="component" value="Unassembled WGS sequence"/>
</dbReference>
<dbReference type="AlphaFoldDB" id="A0A2V3IPT8"/>
<dbReference type="GO" id="GO:0005739">
    <property type="term" value="C:mitochondrion"/>
    <property type="evidence" value="ECO:0007669"/>
    <property type="project" value="TreeGrafter"/>
</dbReference>
<dbReference type="SUPFAM" id="SSF51621">
    <property type="entry name" value="Phosphoenolpyruvate/pyruvate domain"/>
    <property type="match status" value="1"/>
</dbReference>
<comment type="pathway">
    <text evidence="1">Cofactor biosynthesis; (R)-pantothenate biosynthesis; (R)-pantoate from 3-methyl-2-oxobutanoate: step 1/2.</text>
</comment>
<dbReference type="GO" id="GO:0000287">
    <property type="term" value="F:magnesium ion binding"/>
    <property type="evidence" value="ECO:0007669"/>
    <property type="project" value="TreeGrafter"/>
</dbReference>